<evidence type="ECO:0000313" key="2">
    <source>
        <dbReference type="EMBL" id="PTI29521.1"/>
    </source>
</evidence>
<dbReference type="InterPro" id="IPR001920">
    <property type="entry name" value="Asp/Glu_race"/>
</dbReference>
<evidence type="ECO:0000313" key="3">
    <source>
        <dbReference type="Proteomes" id="UP000241209"/>
    </source>
</evidence>
<dbReference type="PANTHER" id="PTHR21198">
    <property type="entry name" value="GLUTAMATE RACEMASE"/>
    <property type="match status" value="1"/>
</dbReference>
<evidence type="ECO:0000256" key="1">
    <source>
        <dbReference type="ARBA" id="ARBA00023235"/>
    </source>
</evidence>
<reference evidence="2 3" key="1">
    <citation type="journal article" date="2016" name="Front. Microbiol.">
        <title>Comprehensive Phylogenetic Analysis of Bovine Non-aureus Staphylococci Species Based on Whole-Genome Sequencing.</title>
        <authorList>
            <person name="Naushad S."/>
            <person name="Barkema H.W."/>
            <person name="Luby C."/>
            <person name="Condas L.A."/>
            <person name="Nobrega D.B."/>
            <person name="Carson D.A."/>
            <person name="De Buck J."/>
        </authorList>
    </citation>
    <scope>NUCLEOTIDE SEQUENCE [LARGE SCALE GENOMIC DNA]</scope>
    <source>
        <strain evidence="2 3">SNUC 2204</strain>
    </source>
</reference>
<dbReference type="RefSeq" id="WP_107536816.1">
    <property type="nucleotide sequence ID" value="NZ_BMDF01000007.1"/>
</dbReference>
<dbReference type="AlphaFoldDB" id="A0A2T4PT58"/>
<dbReference type="GO" id="GO:0016855">
    <property type="term" value="F:racemase and epimerase activity, acting on amino acids and derivatives"/>
    <property type="evidence" value="ECO:0007669"/>
    <property type="project" value="InterPro"/>
</dbReference>
<protein>
    <recommendedName>
        <fullName evidence="4">Glutamate racemase</fullName>
    </recommendedName>
</protein>
<evidence type="ECO:0008006" key="4">
    <source>
        <dbReference type="Google" id="ProtNLM"/>
    </source>
</evidence>
<comment type="caution">
    <text evidence="2">The sequence shown here is derived from an EMBL/GenBank/DDBJ whole genome shotgun (WGS) entry which is preliminary data.</text>
</comment>
<organism evidence="2 3">
    <name type="scientific">Mammaliicoccus vitulinus</name>
    <dbReference type="NCBI Taxonomy" id="71237"/>
    <lineage>
        <taxon>Bacteria</taxon>
        <taxon>Bacillati</taxon>
        <taxon>Bacillota</taxon>
        <taxon>Bacilli</taxon>
        <taxon>Bacillales</taxon>
        <taxon>Staphylococcaceae</taxon>
        <taxon>Mammaliicoccus</taxon>
    </lineage>
</organism>
<proteinExistence type="predicted"/>
<name>A0A2T4PT58_9STAP</name>
<gene>
    <name evidence="2" type="ORF">BU072_07600</name>
</gene>
<dbReference type="Proteomes" id="UP000241209">
    <property type="component" value="Unassembled WGS sequence"/>
</dbReference>
<keyword evidence="1" id="KW-0413">Isomerase</keyword>
<dbReference type="EMBL" id="PZFK01000013">
    <property type="protein sequence ID" value="PTI29521.1"/>
    <property type="molecule type" value="Genomic_DNA"/>
</dbReference>
<dbReference type="Gene3D" id="3.40.50.1860">
    <property type="match status" value="2"/>
</dbReference>
<accession>A0A2T4PT58</accession>
<dbReference type="SUPFAM" id="SSF53681">
    <property type="entry name" value="Aspartate/glutamate racemase"/>
    <property type="match status" value="2"/>
</dbReference>
<dbReference type="PANTHER" id="PTHR21198:SF3">
    <property type="entry name" value="GLUTAMATE RACEMASE"/>
    <property type="match status" value="1"/>
</dbReference>
<dbReference type="GeneID" id="64117410"/>
<dbReference type="STRING" id="1167632.GCA_000286335_02589"/>
<sequence length="268" mass="30664">MTHLQNELIKPIAVFDAGIGSYSIVELLKKEFPGQDLIYLADRNQFPYGQKTKSELKEVIKATIQFLEQWEPSVIIIASNAPTITVLDDVKSDFKTEVIGVYPPIKEAVEKSTSKQIGILGAQSLIESEELDTYIQRELSEGDAYKFNASSLVELVETSTFISDKYHTLITVKKFIDHIIEEHEDIDVFTLSSTHLPWLYSYFKELYPHIMFINPAHTIIEKVRQKTSKGNGIIKSLVTTNDNYRIEDFETMLEQLNIQLELEEISIK</sequence>